<protein>
    <submittedName>
        <fullName evidence="1">Uncharacterized protein</fullName>
    </submittedName>
</protein>
<keyword evidence="2" id="KW-1185">Reference proteome</keyword>
<dbReference type="Proteomes" id="UP001607303">
    <property type="component" value="Unassembled WGS sequence"/>
</dbReference>
<comment type="caution">
    <text evidence="1">The sequence shown here is derived from an EMBL/GenBank/DDBJ whole genome shotgun (WGS) entry which is preliminary data.</text>
</comment>
<evidence type="ECO:0000313" key="1">
    <source>
        <dbReference type="EMBL" id="KAL2730289.1"/>
    </source>
</evidence>
<sequence length="77" mass="9043">MRSGDSRLRMTTTKSALETTFIVSGSIVLWTSTNELRKFRRLPSKRRIYDFDNLPPRVDLEISALSGDFDIYFHEWT</sequence>
<accession>A0ABD2BC67</accession>
<dbReference type="EMBL" id="JAYRBN010000091">
    <property type="protein sequence ID" value="KAL2730289.1"/>
    <property type="molecule type" value="Genomic_DNA"/>
</dbReference>
<gene>
    <name evidence="1" type="ORF">V1477_016100</name>
</gene>
<reference evidence="1 2" key="1">
    <citation type="journal article" date="2024" name="Ann. Entomol. Soc. Am.">
        <title>Genomic analyses of the southern and eastern yellowjacket wasps (Hymenoptera: Vespidae) reveal evolutionary signatures of social life.</title>
        <authorList>
            <person name="Catto M.A."/>
            <person name="Caine P.B."/>
            <person name="Orr S.E."/>
            <person name="Hunt B.G."/>
            <person name="Goodisman M.A.D."/>
        </authorList>
    </citation>
    <scope>NUCLEOTIDE SEQUENCE [LARGE SCALE GENOMIC DNA]</scope>
    <source>
        <strain evidence="1">232</strain>
        <tissue evidence="1">Head and thorax</tissue>
    </source>
</reference>
<name>A0ABD2BC67_VESMC</name>
<organism evidence="1 2">
    <name type="scientific">Vespula maculifrons</name>
    <name type="common">Eastern yellow jacket</name>
    <name type="synonym">Wasp</name>
    <dbReference type="NCBI Taxonomy" id="7453"/>
    <lineage>
        <taxon>Eukaryota</taxon>
        <taxon>Metazoa</taxon>
        <taxon>Ecdysozoa</taxon>
        <taxon>Arthropoda</taxon>
        <taxon>Hexapoda</taxon>
        <taxon>Insecta</taxon>
        <taxon>Pterygota</taxon>
        <taxon>Neoptera</taxon>
        <taxon>Endopterygota</taxon>
        <taxon>Hymenoptera</taxon>
        <taxon>Apocrita</taxon>
        <taxon>Aculeata</taxon>
        <taxon>Vespoidea</taxon>
        <taxon>Vespidae</taxon>
        <taxon>Vespinae</taxon>
        <taxon>Vespula</taxon>
    </lineage>
</organism>
<evidence type="ECO:0000313" key="2">
    <source>
        <dbReference type="Proteomes" id="UP001607303"/>
    </source>
</evidence>
<dbReference type="AlphaFoldDB" id="A0ABD2BC67"/>
<proteinExistence type="predicted"/>